<name>C4GBQ4_9FIRM</name>
<keyword evidence="2" id="KW-1185">Reference proteome</keyword>
<dbReference type="STRING" id="626523.GCWU000342_01357"/>
<reference evidence="1" key="1">
    <citation type="submission" date="2009-04" db="EMBL/GenBank/DDBJ databases">
        <authorList>
            <person name="Weinstock G."/>
            <person name="Sodergren E."/>
            <person name="Clifton S."/>
            <person name="Fulton L."/>
            <person name="Fulton B."/>
            <person name="Courtney L."/>
            <person name="Fronick C."/>
            <person name="Harrison M."/>
            <person name="Strong C."/>
            <person name="Farmer C."/>
            <person name="Delahaunty K."/>
            <person name="Markovic C."/>
            <person name="Hall O."/>
            <person name="Minx P."/>
            <person name="Tomlinson C."/>
            <person name="Mitreva M."/>
            <person name="Nelson J."/>
            <person name="Hou S."/>
            <person name="Wollam A."/>
            <person name="Pepin K.H."/>
            <person name="Johnson M."/>
            <person name="Bhonagiri V."/>
            <person name="Nash W.E."/>
            <person name="Warren W."/>
            <person name="Chinwalla A."/>
            <person name="Mardis E.R."/>
            <person name="Wilson R.K."/>
        </authorList>
    </citation>
    <scope>NUCLEOTIDE SEQUENCE [LARGE SCALE GENOMIC DNA]</scope>
    <source>
        <strain evidence="1">DSM 14600</strain>
    </source>
</reference>
<dbReference type="Pfam" id="PF14199">
    <property type="entry name" value="DUF4317"/>
    <property type="match status" value="1"/>
</dbReference>
<evidence type="ECO:0000313" key="2">
    <source>
        <dbReference type="Proteomes" id="UP000003494"/>
    </source>
</evidence>
<evidence type="ECO:0008006" key="3">
    <source>
        <dbReference type="Google" id="ProtNLM"/>
    </source>
</evidence>
<accession>C4GBQ4</accession>
<dbReference type="Proteomes" id="UP000003494">
    <property type="component" value="Unassembled WGS sequence"/>
</dbReference>
<dbReference type="HOGENOM" id="CLU_044566_1_0_9"/>
<dbReference type="RefSeq" id="WP_006906360.1">
    <property type="nucleotide sequence ID" value="NZ_GG665866.1"/>
</dbReference>
<evidence type="ECO:0000313" key="1">
    <source>
        <dbReference type="EMBL" id="EEP28547.1"/>
    </source>
</evidence>
<dbReference type="eggNOG" id="ENOG502Z7TS">
    <property type="taxonomic scope" value="Bacteria"/>
</dbReference>
<gene>
    <name evidence="1" type="ORF">GCWU000342_01357</name>
</gene>
<dbReference type="EMBL" id="ACIP02000002">
    <property type="protein sequence ID" value="EEP28547.1"/>
    <property type="molecule type" value="Genomic_DNA"/>
</dbReference>
<comment type="caution">
    <text evidence="1">The sequence shown here is derived from an EMBL/GenBank/DDBJ whole genome shotgun (WGS) entry which is preliminary data.</text>
</comment>
<protein>
    <recommendedName>
        <fullName evidence="3">DUF4317 domain-containing protein</fullName>
    </recommendedName>
</protein>
<dbReference type="InterPro" id="IPR025466">
    <property type="entry name" value="DUF4317"/>
</dbReference>
<proteinExistence type="predicted"/>
<organism evidence="1 2">
    <name type="scientific">Shuttleworthella satelles DSM 14600</name>
    <dbReference type="NCBI Taxonomy" id="626523"/>
    <lineage>
        <taxon>Bacteria</taxon>
        <taxon>Bacillati</taxon>
        <taxon>Bacillota</taxon>
        <taxon>Clostridia</taxon>
        <taxon>Lachnospirales</taxon>
        <taxon>Lachnospiraceae</taxon>
        <taxon>Shuttleworthella</taxon>
    </lineage>
</organism>
<dbReference type="AlphaFoldDB" id="C4GBQ4"/>
<sequence length="409" mass="46760">MIQKEVTELKRRLKRETVSFSRMAGCYVDAQKNKVTSFNQSFLNLEDDEFSKYLEIANKVLSGKLGNQLLELEFPLEEEEEGGRQHLLMALRNTAIEEETVLDRFYDHVIETYDFVGNYLILLFHDVYDVMSRSSDNIDLDESAEAFDYILCAICPVALSKPGLGYREEDNSIAARVRDWVVGPVDTGFLFPAFDDRATDIHHVLMYAKKAREPHKEFWENGMGCQPRLTAAEKRDAFGHMVCRDLSADQDAAEDMLLDVQSNLSDFIAIEEDRRGDEEPLPLTKEDLLDILKESGMEEDRSEKVGARFEDFFKEETPNAEDLLDTKLLKDNEVRKEKKSLQKKVVELTDQLEAAGVIARDGKSIDVVVKLPDERLDEVETSFVDGRKCLIIPLEADDRATLNGEDYLF</sequence>